<dbReference type="Gene3D" id="1.25.40.10">
    <property type="entry name" value="Tetratricopeptide repeat domain"/>
    <property type="match status" value="2"/>
</dbReference>
<dbReference type="Proteomes" id="UP000242561">
    <property type="component" value="Chromosome"/>
</dbReference>
<reference evidence="3 4" key="1">
    <citation type="submission" date="2016-11" db="EMBL/GenBank/DDBJ databases">
        <title>Sphingorhabdus sp. LPB0140, isolated from marine environment.</title>
        <authorList>
            <person name="Kim E."/>
            <person name="Yi H."/>
        </authorList>
    </citation>
    <scope>NUCLEOTIDE SEQUENCE [LARGE SCALE GENOMIC DNA]</scope>
    <source>
        <strain evidence="3 4">LPB0140</strain>
    </source>
</reference>
<dbReference type="InterPro" id="IPR007730">
    <property type="entry name" value="SPOR-like_dom"/>
</dbReference>
<sequence length="451" mass="47694">MKRNLILKLALSSVVVGMTTTGCASLGFSTAHKVADRSEQNAAKNAEKAEKYLAKGKLDKALSYAEMAVEGQLSNVDYRMLLARTYMANGLYTSAERTLMDVMELGQVDPRTVISLALTRLAQNKADSAKSLLEAHRSIIPASDYGLALAIAGDSKKAVEILGQAIRADNSDARVRQNLALAYAMDGRWREARLMASQDLSQTAADQRIAEWAQIARPGAYSTRVASLLGVAPREDSGQPVRLALQGAMVPANSAVAMNSPVKSYSQEGELAAVGPAVRDASNLLPRAMENDVRVSSVEIPESKPAMISAPSTPVKVAAVPVQKTTAPAVKKEPVKLALADTTRNVGRTANGGYMVQLGAFSSTNSANSAWSHYQAKYGVLKGFDPASSTINVKGKSLVRLAAIGFGNKKTADDVCATIKAKGGNCIVRQAPQTAEKRFASNGGAKIAARK</sequence>
<dbReference type="InterPro" id="IPR011990">
    <property type="entry name" value="TPR-like_helical_dom_sf"/>
</dbReference>
<dbReference type="RefSeq" id="WP_072559454.1">
    <property type="nucleotide sequence ID" value="NZ_CP018154.1"/>
</dbReference>
<dbReference type="STRING" id="1913578.LPB140_08395"/>
<dbReference type="SUPFAM" id="SSF48452">
    <property type="entry name" value="TPR-like"/>
    <property type="match status" value="1"/>
</dbReference>
<dbReference type="PROSITE" id="PS51724">
    <property type="entry name" value="SPOR"/>
    <property type="match status" value="1"/>
</dbReference>
<dbReference type="PROSITE" id="PS51257">
    <property type="entry name" value="PROKAR_LIPOPROTEIN"/>
    <property type="match status" value="1"/>
</dbReference>
<accession>A0A1L3JCE3</accession>
<keyword evidence="4" id="KW-1185">Reference proteome</keyword>
<dbReference type="GO" id="GO:0042834">
    <property type="term" value="F:peptidoglycan binding"/>
    <property type="evidence" value="ECO:0007669"/>
    <property type="project" value="InterPro"/>
</dbReference>
<proteinExistence type="predicted"/>
<evidence type="ECO:0000256" key="1">
    <source>
        <dbReference type="SAM" id="SignalP"/>
    </source>
</evidence>
<dbReference type="InterPro" id="IPR036680">
    <property type="entry name" value="SPOR-like_sf"/>
</dbReference>
<dbReference type="SUPFAM" id="SSF110997">
    <property type="entry name" value="Sporulation related repeat"/>
    <property type="match status" value="1"/>
</dbReference>
<name>A0A1L3JCE3_9SPHN</name>
<dbReference type="KEGG" id="sphl:LPB140_08395"/>
<dbReference type="Pfam" id="PF05036">
    <property type="entry name" value="SPOR"/>
    <property type="match status" value="1"/>
</dbReference>
<evidence type="ECO:0000259" key="2">
    <source>
        <dbReference type="PROSITE" id="PS51724"/>
    </source>
</evidence>
<dbReference type="OrthoDB" id="7388953at2"/>
<feature type="domain" description="SPOR" evidence="2">
    <location>
        <begin position="348"/>
        <end position="432"/>
    </location>
</feature>
<gene>
    <name evidence="3" type="ORF">LPB140_08395</name>
</gene>
<evidence type="ECO:0000313" key="4">
    <source>
        <dbReference type="Proteomes" id="UP000242561"/>
    </source>
</evidence>
<organism evidence="3 4">
    <name type="scientific">Sphingorhabdus lutea</name>
    <dbReference type="NCBI Taxonomy" id="1913578"/>
    <lineage>
        <taxon>Bacteria</taxon>
        <taxon>Pseudomonadati</taxon>
        <taxon>Pseudomonadota</taxon>
        <taxon>Alphaproteobacteria</taxon>
        <taxon>Sphingomonadales</taxon>
        <taxon>Sphingomonadaceae</taxon>
        <taxon>Sphingorhabdus</taxon>
    </lineage>
</organism>
<dbReference type="AlphaFoldDB" id="A0A1L3JCE3"/>
<dbReference type="EMBL" id="CP018154">
    <property type="protein sequence ID" value="APG62805.1"/>
    <property type="molecule type" value="Genomic_DNA"/>
</dbReference>
<protein>
    <recommendedName>
        <fullName evidence="2">SPOR domain-containing protein</fullName>
    </recommendedName>
</protein>
<feature type="chain" id="PRO_5012611457" description="SPOR domain-containing protein" evidence="1">
    <location>
        <begin position="25"/>
        <end position="451"/>
    </location>
</feature>
<feature type="signal peptide" evidence="1">
    <location>
        <begin position="1"/>
        <end position="24"/>
    </location>
</feature>
<keyword evidence="1" id="KW-0732">Signal</keyword>
<evidence type="ECO:0000313" key="3">
    <source>
        <dbReference type="EMBL" id="APG62805.1"/>
    </source>
</evidence>
<dbReference type="Gene3D" id="3.30.70.1070">
    <property type="entry name" value="Sporulation related repeat"/>
    <property type="match status" value="1"/>
</dbReference>